<reference evidence="1" key="1">
    <citation type="submission" date="2023-07" db="EMBL/GenBank/DDBJ databases">
        <title>Fictibacillus sp. isolated from freshwater pond.</title>
        <authorList>
            <person name="Kirdat K."/>
            <person name="Bhat A."/>
            <person name="Mourya A."/>
            <person name="Yadav A."/>
        </authorList>
    </citation>
    <scope>NUCLEOTIDE SEQUENCE</scope>
    <source>
        <strain evidence="1">NE201</strain>
    </source>
</reference>
<evidence type="ECO:0000313" key="1">
    <source>
        <dbReference type="EMBL" id="MDN4524408.1"/>
    </source>
</evidence>
<comment type="caution">
    <text evidence="1">The sequence shown here is derived from an EMBL/GenBank/DDBJ whole genome shotgun (WGS) entry which is preliminary data.</text>
</comment>
<keyword evidence="2" id="KW-1185">Reference proteome</keyword>
<dbReference type="Proteomes" id="UP001172721">
    <property type="component" value="Unassembled WGS sequence"/>
</dbReference>
<name>A0ABT8HUJ1_9BACL</name>
<evidence type="ECO:0000313" key="2">
    <source>
        <dbReference type="Proteomes" id="UP001172721"/>
    </source>
</evidence>
<accession>A0ABT8HUJ1</accession>
<organism evidence="1 2">
    <name type="scientific">Fictibacillus fluitans</name>
    <dbReference type="NCBI Taxonomy" id="3058422"/>
    <lineage>
        <taxon>Bacteria</taxon>
        <taxon>Bacillati</taxon>
        <taxon>Bacillota</taxon>
        <taxon>Bacilli</taxon>
        <taxon>Bacillales</taxon>
        <taxon>Fictibacillaceae</taxon>
        <taxon>Fictibacillus</taxon>
    </lineage>
</organism>
<gene>
    <name evidence="1" type="ORF">QYB97_07980</name>
</gene>
<protein>
    <submittedName>
        <fullName evidence="1">Uncharacterized protein</fullName>
    </submittedName>
</protein>
<dbReference type="RefSeq" id="WP_301165456.1">
    <property type="nucleotide sequence ID" value="NZ_JAUHTR010000003.1"/>
</dbReference>
<dbReference type="EMBL" id="JAUHTR010000003">
    <property type="protein sequence ID" value="MDN4524408.1"/>
    <property type="molecule type" value="Genomic_DNA"/>
</dbReference>
<proteinExistence type="predicted"/>
<sequence>MDKILYFPTINIVKSNWLMGSLFYWDKIGSIVPIEFLERPELLDDHMRMLVEVQLIEQVVPENYIWEINNFEKSFMDFIDKNEIISKKVRMLRRGTVLNGKDEVYPSFNIHMGKLDSIGQELVQRGLAIKQRSWYKVEGYTASNFMTYLATVLGTLTDYMPITDSYHQMYHFLPLEEGDLPHVLKEQLKSKIINNVLPIPKFIEDPYDIYRFKEKYYDSLKGFRRFVESFIQDLEHLSENQQGKRLELFTEQAKDEISYITDRMKDYRWRMLDFASICSLGSSALTLGKGIIEQDVVDVASSSFGLMGAFCAALGKEKLIELERKPLAYAAILNKQFNVSKR</sequence>